<comment type="subcellular location">
    <subcellularLocation>
        <location evidence="1">Secreted</location>
        <location evidence="1">Extracellular space</location>
    </subcellularLocation>
</comment>
<dbReference type="InParanoid" id="A0A2P5FMW1"/>
<keyword evidence="11" id="KW-1185">Reference proteome</keyword>
<dbReference type="GO" id="GO:0030154">
    <property type="term" value="P:cell differentiation"/>
    <property type="evidence" value="ECO:0007669"/>
    <property type="project" value="UniProtKB-KW"/>
</dbReference>
<evidence type="ECO:0000256" key="4">
    <source>
        <dbReference type="ARBA" id="ARBA00022729"/>
    </source>
</evidence>
<evidence type="ECO:0000256" key="5">
    <source>
        <dbReference type="ARBA" id="ARBA00022782"/>
    </source>
</evidence>
<keyword evidence="5" id="KW-0221">Differentiation</keyword>
<dbReference type="InterPro" id="IPR039617">
    <property type="entry name" value="CLAVATA3-CLE"/>
</dbReference>
<dbReference type="Proteomes" id="UP000237000">
    <property type="component" value="Unassembled WGS sequence"/>
</dbReference>
<evidence type="ECO:0000256" key="2">
    <source>
        <dbReference type="ARBA" id="ARBA00005416"/>
    </source>
</evidence>
<accession>A0A2P5FMW1</accession>
<protein>
    <submittedName>
        <fullName evidence="10">CLAVATA3/ESR (CLE)-related protein</fullName>
    </submittedName>
</protein>
<evidence type="ECO:0000256" key="7">
    <source>
        <dbReference type="ARBA" id="ARBA00023278"/>
    </source>
</evidence>
<evidence type="ECO:0000256" key="1">
    <source>
        <dbReference type="ARBA" id="ARBA00004239"/>
    </source>
</evidence>
<feature type="region of interest" description="Disordered" evidence="8">
    <location>
        <begin position="54"/>
        <end position="86"/>
    </location>
</feature>
<evidence type="ECO:0000256" key="8">
    <source>
        <dbReference type="SAM" id="MobiDB-lite"/>
    </source>
</evidence>
<dbReference type="OrthoDB" id="1406315at2759"/>
<evidence type="ECO:0000313" key="10">
    <source>
        <dbReference type="EMBL" id="PON99110.1"/>
    </source>
</evidence>
<dbReference type="GO" id="GO:0005576">
    <property type="term" value="C:extracellular region"/>
    <property type="evidence" value="ECO:0007669"/>
    <property type="project" value="UniProtKB-SubCell"/>
</dbReference>
<comment type="similarity">
    <text evidence="2">Belongs to the CLV3/ESR signal peptide family.</text>
</comment>
<evidence type="ECO:0000256" key="6">
    <source>
        <dbReference type="ARBA" id="ARBA00023180"/>
    </source>
</evidence>
<keyword evidence="7" id="KW-0379">Hydroxylation</keyword>
<dbReference type="STRING" id="63057.A0A2P5FMW1"/>
<sequence length="86" mass="9432">MAKYSTFIMRASMLTILLILSVHVSGMEGSRKTMQPRIDSRAILRGISYDMPNKVGIKHSNRRAMEDRKAPGGPDPQHNAGPPAGN</sequence>
<dbReference type="PANTHER" id="PTHR36016:SF10">
    <property type="entry name" value="CLAVATA3_ESR (CLE)-RELATED PROTEIN 6-LIKE"/>
    <property type="match status" value="1"/>
</dbReference>
<gene>
    <name evidence="10" type="primary">TorCLE8</name>
    <name evidence="10" type="ORF">TorRG33x02_049700</name>
</gene>
<feature type="chain" id="PRO_5015151099" evidence="9">
    <location>
        <begin position="30"/>
        <end position="86"/>
    </location>
</feature>
<organism evidence="10 11">
    <name type="scientific">Trema orientale</name>
    <name type="common">Charcoal tree</name>
    <name type="synonym">Celtis orientalis</name>
    <dbReference type="NCBI Taxonomy" id="63057"/>
    <lineage>
        <taxon>Eukaryota</taxon>
        <taxon>Viridiplantae</taxon>
        <taxon>Streptophyta</taxon>
        <taxon>Embryophyta</taxon>
        <taxon>Tracheophyta</taxon>
        <taxon>Spermatophyta</taxon>
        <taxon>Magnoliopsida</taxon>
        <taxon>eudicotyledons</taxon>
        <taxon>Gunneridae</taxon>
        <taxon>Pentapetalae</taxon>
        <taxon>rosids</taxon>
        <taxon>fabids</taxon>
        <taxon>Rosales</taxon>
        <taxon>Cannabaceae</taxon>
        <taxon>Trema</taxon>
    </lineage>
</organism>
<proteinExistence type="inferred from homology"/>
<feature type="signal peptide" evidence="9">
    <location>
        <begin position="1"/>
        <end position="29"/>
    </location>
</feature>
<keyword evidence="6" id="KW-0325">Glycoprotein</keyword>
<dbReference type="EMBL" id="JXTC01000020">
    <property type="protein sequence ID" value="PON99110.1"/>
    <property type="molecule type" value="Genomic_DNA"/>
</dbReference>
<evidence type="ECO:0000256" key="9">
    <source>
        <dbReference type="SAM" id="SignalP"/>
    </source>
</evidence>
<dbReference type="PANTHER" id="PTHR36016">
    <property type="entry name" value="CLAVATA3/ESR (CLE)-RELATED PROTEIN 7"/>
    <property type="match status" value="1"/>
</dbReference>
<keyword evidence="4 9" id="KW-0732">Signal</keyword>
<evidence type="ECO:0000313" key="11">
    <source>
        <dbReference type="Proteomes" id="UP000237000"/>
    </source>
</evidence>
<evidence type="ECO:0000256" key="3">
    <source>
        <dbReference type="ARBA" id="ARBA00022525"/>
    </source>
</evidence>
<reference evidence="11" key="1">
    <citation type="submission" date="2016-06" db="EMBL/GenBank/DDBJ databases">
        <title>Parallel loss of symbiosis genes in relatives of nitrogen-fixing non-legume Parasponia.</title>
        <authorList>
            <person name="Van Velzen R."/>
            <person name="Holmer R."/>
            <person name="Bu F."/>
            <person name="Rutten L."/>
            <person name="Van Zeijl A."/>
            <person name="Liu W."/>
            <person name="Santuari L."/>
            <person name="Cao Q."/>
            <person name="Sharma T."/>
            <person name="Shen D."/>
            <person name="Roswanjaya Y."/>
            <person name="Wardhani T."/>
            <person name="Kalhor M.S."/>
            <person name="Jansen J."/>
            <person name="Van den Hoogen J."/>
            <person name="Gungor B."/>
            <person name="Hartog M."/>
            <person name="Hontelez J."/>
            <person name="Verver J."/>
            <person name="Yang W.-C."/>
            <person name="Schijlen E."/>
            <person name="Repin R."/>
            <person name="Schilthuizen M."/>
            <person name="Schranz E."/>
            <person name="Heidstra R."/>
            <person name="Miyata K."/>
            <person name="Fedorova E."/>
            <person name="Kohlen W."/>
            <person name="Bisseling T."/>
            <person name="Smit S."/>
            <person name="Geurts R."/>
        </authorList>
    </citation>
    <scope>NUCLEOTIDE SEQUENCE [LARGE SCALE GENOMIC DNA]</scope>
    <source>
        <strain evidence="11">cv. RG33-2</strain>
    </source>
</reference>
<comment type="caution">
    <text evidence="10">The sequence shown here is derived from an EMBL/GenBank/DDBJ whole genome shotgun (WGS) entry which is preliminary data.</text>
</comment>
<keyword evidence="3" id="KW-0964">Secreted</keyword>
<name>A0A2P5FMW1_TREOI</name>
<dbReference type="AlphaFoldDB" id="A0A2P5FMW1"/>